<evidence type="ECO:0000259" key="2">
    <source>
        <dbReference type="PROSITE" id="PS50110"/>
    </source>
</evidence>
<evidence type="ECO:0000313" key="4">
    <source>
        <dbReference type="EMBL" id="TXJ98026.1"/>
    </source>
</evidence>
<dbReference type="Proteomes" id="UP000321621">
    <property type="component" value="Unassembled WGS sequence"/>
</dbReference>
<evidence type="ECO:0000313" key="3">
    <source>
        <dbReference type="EMBL" id="RIV45684.1"/>
    </source>
</evidence>
<dbReference type="EMBL" id="QXFI01000015">
    <property type="protein sequence ID" value="RIV45684.1"/>
    <property type="molecule type" value="Genomic_DNA"/>
</dbReference>
<protein>
    <recommendedName>
        <fullName evidence="2">Response regulatory domain-containing protein</fullName>
    </recommendedName>
</protein>
<name>A0A3A1NNI6_9FLAO</name>
<gene>
    <name evidence="3" type="ORF">D2V05_06030</name>
    <name evidence="4" type="ORF">FQ017_05990</name>
</gene>
<keyword evidence="6" id="KW-1185">Reference proteome</keyword>
<feature type="domain" description="Response regulatory" evidence="2">
    <location>
        <begin position="1"/>
        <end position="47"/>
    </location>
</feature>
<dbReference type="OrthoDB" id="673128at2"/>
<sequence length="47" mass="5475">MPEMSGFRFLDMVRLHQYPKSKLDIFIITSSTHPKDWEKGMVGYLGS</sequence>
<dbReference type="GO" id="GO:0000160">
    <property type="term" value="P:phosphorelay signal transduction system"/>
    <property type="evidence" value="ECO:0007669"/>
    <property type="project" value="InterPro"/>
</dbReference>
<reference evidence="4 6" key="2">
    <citation type="submission" date="2019-07" db="EMBL/GenBank/DDBJ databases">
        <title>Draft genome of two Muricauda strains isolated from deep sea.</title>
        <authorList>
            <person name="Sun C."/>
        </authorList>
    </citation>
    <scope>NUCLEOTIDE SEQUENCE [LARGE SCALE GENOMIC DNA]</scope>
    <source>
        <strain evidence="4 6">72</strain>
    </source>
</reference>
<evidence type="ECO:0000313" key="5">
    <source>
        <dbReference type="Proteomes" id="UP000266691"/>
    </source>
</evidence>
<dbReference type="InterPro" id="IPR001789">
    <property type="entry name" value="Sig_transdc_resp-reg_receiver"/>
</dbReference>
<dbReference type="EMBL" id="VNWK01000015">
    <property type="protein sequence ID" value="TXJ98026.1"/>
    <property type="molecule type" value="Genomic_DNA"/>
</dbReference>
<evidence type="ECO:0000313" key="6">
    <source>
        <dbReference type="Proteomes" id="UP000321621"/>
    </source>
</evidence>
<evidence type="ECO:0000256" key="1">
    <source>
        <dbReference type="PROSITE-ProRule" id="PRU00169"/>
    </source>
</evidence>
<organism evidence="3 5">
    <name type="scientific">Flagellimonas pelagia</name>
    <dbReference type="NCBI Taxonomy" id="2306998"/>
    <lineage>
        <taxon>Bacteria</taxon>
        <taxon>Pseudomonadati</taxon>
        <taxon>Bacteroidota</taxon>
        <taxon>Flavobacteriia</taxon>
        <taxon>Flavobacteriales</taxon>
        <taxon>Flavobacteriaceae</taxon>
        <taxon>Flagellimonas</taxon>
    </lineage>
</organism>
<dbReference type="PROSITE" id="PS50110">
    <property type="entry name" value="RESPONSE_REGULATORY"/>
    <property type="match status" value="1"/>
</dbReference>
<dbReference type="AlphaFoldDB" id="A0A3A1NNI6"/>
<reference evidence="3 5" key="1">
    <citation type="submission" date="2018-08" db="EMBL/GenBank/DDBJ databases">
        <title>Proposal of Muricauda 72 sp.nov. and Muricauda NH166 sp.nov., isolated from seawater.</title>
        <authorList>
            <person name="Cheng H."/>
            <person name="Wu Y.-H."/>
            <person name="Guo L.-L."/>
            <person name="Xu X.-W."/>
        </authorList>
    </citation>
    <scope>NUCLEOTIDE SEQUENCE [LARGE SCALE GENOMIC DNA]</scope>
    <source>
        <strain evidence="3 5">72</strain>
    </source>
</reference>
<comment type="caution">
    <text evidence="1">Lacks conserved residue(s) required for the propagation of feature annotation.</text>
</comment>
<accession>A0A3A1NNI6</accession>
<comment type="caution">
    <text evidence="3">The sequence shown here is derived from an EMBL/GenBank/DDBJ whole genome shotgun (WGS) entry which is preliminary data.</text>
</comment>
<dbReference type="Proteomes" id="UP000266691">
    <property type="component" value="Unassembled WGS sequence"/>
</dbReference>
<proteinExistence type="predicted"/>